<organism evidence="5 6">
    <name type="scientific">Rhinopithecimicrobium faecis</name>
    <dbReference type="NCBI Taxonomy" id="2820698"/>
    <lineage>
        <taxon>Bacteria</taxon>
        <taxon>Pseudomonadati</taxon>
        <taxon>Bacteroidota</taxon>
        <taxon>Sphingobacteriia</taxon>
        <taxon>Sphingobacteriales</taxon>
        <taxon>Sphingobacteriaceae</taxon>
        <taxon>Rhinopithecimicrobium</taxon>
    </lineage>
</organism>
<keyword evidence="2" id="KW-0808">Transferase</keyword>
<dbReference type="PROSITE" id="PS00584">
    <property type="entry name" value="PFKB_KINASES_2"/>
    <property type="match status" value="1"/>
</dbReference>
<dbReference type="AlphaFoldDB" id="A0A8T4HIH2"/>
<dbReference type="RefSeq" id="WP_353547954.1">
    <property type="nucleotide sequence ID" value="NZ_JAGKSB010000018.1"/>
</dbReference>
<proteinExistence type="inferred from homology"/>
<dbReference type="Pfam" id="PF00294">
    <property type="entry name" value="PfkB"/>
    <property type="match status" value="1"/>
</dbReference>
<evidence type="ECO:0000313" key="5">
    <source>
        <dbReference type="EMBL" id="MBP3944441.1"/>
    </source>
</evidence>
<comment type="caution">
    <text evidence="5">The sequence shown here is derived from an EMBL/GenBank/DDBJ whole genome shotgun (WGS) entry which is preliminary data.</text>
</comment>
<dbReference type="PANTHER" id="PTHR43085">
    <property type="entry name" value="HEXOKINASE FAMILY MEMBER"/>
    <property type="match status" value="1"/>
</dbReference>
<evidence type="ECO:0000256" key="1">
    <source>
        <dbReference type="ARBA" id="ARBA00010688"/>
    </source>
</evidence>
<comment type="similarity">
    <text evidence="1">Belongs to the carbohydrate kinase PfkB family.</text>
</comment>
<evidence type="ECO:0000313" key="6">
    <source>
        <dbReference type="Proteomes" id="UP000679691"/>
    </source>
</evidence>
<sequence length="303" mass="32893">MNNLTLKYASCYGEVLWDNLPSGPRVGGAPLNVCYHLEKCGISTAIISQVGADPSGKKLQDALQELGVNTAYCTTDSQHPTSSVEVEFTSHGDVTYDIVRNVAWDYISYQEEVAQYVRQSEVFVFGSLGARNTVSYTTLLAYLAVANWVVMDINLRAPHYEAAKMVTLLKYCATLKLNYEELFVVAEWSAIAGKDEYALMEALFVIYPNLTEIILTKGAEGAIYLSREERYSVAALPITVGDTIGSGDSFLAAFIAGKLSGKKIPICLEEAASLSAYVASQEGACPAYTAETISAFKAQFTGK</sequence>
<dbReference type="Gene3D" id="3.40.1190.20">
    <property type="match status" value="1"/>
</dbReference>
<dbReference type="SUPFAM" id="SSF53613">
    <property type="entry name" value="Ribokinase-like"/>
    <property type="match status" value="1"/>
</dbReference>
<gene>
    <name evidence="5" type="ORF">J5U18_12910</name>
</gene>
<accession>A0A8T4HIH2</accession>
<dbReference type="InterPro" id="IPR050306">
    <property type="entry name" value="PfkB_Carbo_kinase"/>
</dbReference>
<dbReference type="EMBL" id="JAGKSB010000018">
    <property type="protein sequence ID" value="MBP3944441.1"/>
    <property type="molecule type" value="Genomic_DNA"/>
</dbReference>
<dbReference type="InterPro" id="IPR002173">
    <property type="entry name" value="Carboh/pur_kinase_PfkB_CS"/>
</dbReference>
<keyword evidence="6" id="KW-1185">Reference proteome</keyword>
<dbReference type="PANTHER" id="PTHR43085:SF57">
    <property type="entry name" value="CARBOHYDRATE KINASE PFKB DOMAIN-CONTAINING PROTEIN"/>
    <property type="match status" value="1"/>
</dbReference>
<evidence type="ECO:0000256" key="3">
    <source>
        <dbReference type="ARBA" id="ARBA00022777"/>
    </source>
</evidence>
<name>A0A8T4HIH2_9SPHI</name>
<dbReference type="InterPro" id="IPR029056">
    <property type="entry name" value="Ribokinase-like"/>
</dbReference>
<reference evidence="5" key="1">
    <citation type="submission" date="2021-03" db="EMBL/GenBank/DDBJ databases">
        <authorList>
            <person name="Lu T."/>
            <person name="Wang Q."/>
            <person name="Han X."/>
        </authorList>
    </citation>
    <scope>NUCLEOTIDE SEQUENCE</scope>
    <source>
        <strain evidence="5">WQ 2009</strain>
    </source>
</reference>
<keyword evidence="3 5" id="KW-0418">Kinase</keyword>
<dbReference type="Proteomes" id="UP000679691">
    <property type="component" value="Unassembled WGS sequence"/>
</dbReference>
<evidence type="ECO:0000256" key="2">
    <source>
        <dbReference type="ARBA" id="ARBA00022679"/>
    </source>
</evidence>
<evidence type="ECO:0000259" key="4">
    <source>
        <dbReference type="Pfam" id="PF00294"/>
    </source>
</evidence>
<feature type="domain" description="Carbohydrate kinase PfkB" evidence="4">
    <location>
        <begin position="25"/>
        <end position="286"/>
    </location>
</feature>
<dbReference type="InterPro" id="IPR011611">
    <property type="entry name" value="PfkB_dom"/>
</dbReference>
<dbReference type="GO" id="GO:0016301">
    <property type="term" value="F:kinase activity"/>
    <property type="evidence" value="ECO:0007669"/>
    <property type="project" value="UniProtKB-KW"/>
</dbReference>
<protein>
    <submittedName>
        <fullName evidence="5">Carbohydrate kinase</fullName>
    </submittedName>
</protein>